<protein>
    <submittedName>
        <fullName evidence="1">Uncharacterized protein</fullName>
    </submittedName>
</protein>
<proteinExistence type="predicted"/>
<keyword evidence="2" id="KW-1185">Reference proteome</keyword>
<name>A0AA88TJW6_9TELE</name>
<gene>
    <name evidence="1" type="ORF">Q8A67_012488</name>
</gene>
<dbReference type="AlphaFoldDB" id="A0AA88TJW6"/>
<evidence type="ECO:0000313" key="2">
    <source>
        <dbReference type="Proteomes" id="UP001187343"/>
    </source>
</evidence>
<dbReference type="EMBL" id="JAUYZG010000012">
    <property type="protein sequence ID" value="KAK2892500.1"/>
    <property type="molecule type" value="Genomic_DNA"/>
</dbReference>
<dbReference type="Proteomes" id="UP001187343">
    <property type="component" value="Unassembled WGS sequence"/>
</dbReference>
<sequence length="130" mass="14742">MAIIKEESEDTETQTDLMELKEERVWMGVEGIGQCTGVGWVRKVWWHEWGLGKLIHLKDCNPRPDLLGGLDQYGDDGDFTYCWHDDIMQASPGPGPLLEKTVSSYCNQTSVYPVMQCPEEDDIPVLSTHL</sequence>
<organism evidence="1 2">
    <name type="scientific">Cirrhinus molitorella</name>
    <name type="common">mud carp</name>
    <dbReference type="NCBI Taxonomy" id="172907"/>
    <lineage>
        <taxon>Eukaryota</taxon>
        <taxon>Metazoa</taxon>
        <taxon>Chordata</taxon>
        <taxon>Craniata</taxon>
        <taxon>Vertebrata</taxon>
        <taxon>Euteleostomi</taxon>
        <taxon>Actinopterygii</taxon>
        <taxon>Neopterygii</taxon>
        <taxon>Teleostei</taxon>
        <taxon>Ostariophysi</taxon>
        <taxon>Cypriniformes</taxon>
        <taxon>Cyprinidae</taxon>
        <taxon>Labeoninae</taxon>
        <taxon>Labeonini</taxon>
        <taxon>Cirrhinus</taxon>
    </lineage>
</organism>
<reference evidence="1" key="1">
    <citation type="submission" date="2023-08" db="EMBL/GenBank/DDBJ databases">
        <title>Chromosome-level Genome Assembly of mud carp (Cirrhinus molitorella).</title>
        <authorList>
            <person name="Liu H."/>
        </authorList>
    </citation>
    <scope>NUCLEOTIDE SEQUENCE</scope>
    <source>
        <strain evidence="1">Prfri</strain>
        <tissue evidence="1">Muscle</tissue>
    </source>
</reference>
<comment type="caution">
    <text evidence="1">The sequence shown here is derived from an EMBL/GenBank/DDBJ whole genome shotgun (WGS) entry which is preliminary data.</text>
</comment>
<evidence type="ECO:0000313" key="1">
    <source>
        <dbReference type="EMBL" id="KAK2892500.1"/>
    </source>
</evidence>
<accession>A0AA88TJW6</accession>